<accession>A0ACC0BCL0</accession>
<evidence type="ECO:0000313" key="2">
    <source>
        <dbReference type="Proteomes" id="UP001060085"/>
    </source>
</evidence>
<reference evidence="2" key="1">
    <citation type="journal article" date="2023" name="Nat. Plants">
        <title>Single-cell RNA sequencing provides a high-resolution roadmap for understanding the multicellular compartmentation of specialized metabolism.</title>
        <authorList>
            <person name="Sun S."/>
            <person name="Shen X."/>
            <person name="Li Y."/>
            <person name="Li Y."/>
            <person name="Wang S."/>
            <person name="Li R."/>
            <person name="Zhang H."/>
            <person name="Shen G."/>
            <person name="Guo B."/>
            <person name="Wei J."/>
            <person name="Xu J."/>
            <person name="St-Pierre B."/>
            <person name="Chen S."/>
            <person name="Sun C."/>
        </authorList>
    </citation>
    <scope>NUCLEOTIDE SEQUENCE [LARGE SCALE GENOMIC DNA]</scope>
</reference>
<dbReference type="Proteomes" id="UP001060085">
    <property type="component" value="Linkage Group LG03"/>
</dbReference>
<evidence type="ECO:0000313" key="1">
    <source>
        <dbReference type="EMBL" id="KAI5670383.1"/>
    </source>
</evidence>
<proteinExistence type="predicted"/>
<comment type="caution">
    <text evidence="1">The sequence shown here is derived from an EMBL/GenBank/DDBJ whole genome shotgun (WGS) entry which is preliminary data.</text>
</comment>
<keyword evidence="2" id="KW-1185">Reference proteome</keyword>
<protein>
    <submittedName>
        <fullName evidence="1">Uncharacterized protein</fullName>
    </submittedName>
</protein>
<gene>
    <name evidence="1" type="ORF">M9H77_10747</name>
</gene>
<name>A0ACC0BCL0_CATRO</name>
<organism evidence="1 2">
    <name type="scientific">Catharanthus roseus</name>
    <name type="common">Madagascar periwinkle</name>
    <name type="synonym">Vinca rosea</name>
    <dbReference type="NCBI Taxonomy" id="4058"/>
    <lineage>
        <taxon>Eukaryota</taxon>
        <taxon>Viridiplantae</taxon>
        <taxon>Streptophyta</taxon>
        <taxon>Embryophyta</taxon>
        <taxon>Tracheophyta</taxon>
        <taxon>Spermatophyta</taxon>
        <taxon>Magnoliopsida</taxon>
        <taxon>eudicotyledons</taxon>
        <taxon>Gunneridae</taxon>
        <taxon>Pentapetalae</taxon>
        <taxon>asterids</taxon>
        <taxon>lamiids</taxon>
        <taxon>Gentianales</taxon>
        <taxon>Apocynaceae</taxon>
        <taxon>Rauvolfioideae</taxon>
        <taxon>Vinceae</taxon>
        <taxon>Catharanthinae</taxon>
        <taxon>Catharanthus</taxon>
    </lineage>
</organism>
<sequence>MLFLSPVTANLAPVSSGANLRVHLKAHLTIEFNPRAQINAQSRAARIITILVSKFDSAVEPLCALPPLIIGAAGSGFELRSNRGINGPLQFNKISDDEGDGE</sequence>
<dbReference type="EMBL" id="CM044703">
    <property type="protein sequence ID" value="KAI5670383.1"/>
    <property type="molecule type" value="Genomic_DNA"/>
</dbReference>